<organism evidence="2 3">
    <name type="scientific">Salinithrix halophila</name>
    <dbReference type="NCBI Taxonomy" id="1485204"/>
    <lineage>
        <taxon>Bacteria</taxon>
        <taxon>Bacillati</taxon>
        <taxon>Bacillota</taxon>
        <taxon>Bacilli</taxon>
        <taxon>Bacillales</taxon>
        <taxon>Thermoactinomycetaceae</taxon>
        <taxon>Salinithrix</taxon>
    </lineage>
</organism>
<dbReference type="RefSeq" id="WP_380705257.1">
    <property type="nucleotide sequence ID" value="NZ_JBHSAP010000015.1"/>
</dbReference>
<dbReference type="Proteomes" id="UP001595843">
    <property type="component" value="Unassembled WGS sequence"/>
</dbReference>
<gene>
    <name evidence="2" type="ORF">ACFOUO_11575</name>
</gene>
<keyword evidence="3" id="KW-1185">Reference proteome</keyword>
<proteinExistence type="predicted"/>
<feature type="compositionally biased region" description="Gly residues" evidence="1">
    <location>
        <begin position="92"/>
        <end position="110"/>
    </location>
</feature>
<evidence type="ECO:0008006" key="4">
    <source>
        <dbReference type="Google" id="ProtNLM"/>
    </source>
</evidence>
<sequence>MEKRQEETVSRTKRLTALFAAAALTAVPGCSNDRAAEDCNDQDEDGYCDEETCVDEDQDGYCDDGSGQTGSSYYYKGGKKIYKKISGISSGSKGGIGSSGSRSGGWFSGG</sequence>
<reference evidence="3" key="1">
    <citation type="journal article" date="2019" name="Int. J. Syst. Evol. Microbiol.">
        <title>The Global Catalogue of Microorganisms (GCM) 10K type strain sequencing project: providing services to taxonomists for standard genome sequencing and annotation.</title>
        <authorList>
            <consortium name="The Broad Institute Genomics Platform"/>
            <consortium name="The Broad Institute Genome Sequencing Center for Infectious Disease"/>
            <person name="Wu L."/>
            <person name="Ma J."/>
        </authorList>
    </citation>
    <scope>NUCLEOTIDE SEQUENCE [LARGE SCALE GENOMIC DNA]</scope>
    <source>
        <strain evidence="3">IBRC-M 10813</strain>
    </source>
</reference>
<evidence type="ECO:0000256" key="1">
    <source>
        <dbReference type="SAM" id="MobiDB-lite"/>
    </source>
</evidence>
<evidence type="ECO:0000313" key="3">
    <source>
        <dbReference type="Proteomes" id="UP001595843"/>
    </source>
</evidence>
<feature type="region of interest" description="Disordered" evidence="1">
    <location>
        <begin position="87"/>
        <end position="110"/>
    </location>
</feature>
<accession>A0ABV8JI41</accession>
<protein>
    <recommendedName>
        <fullName evidence="4">Lipoprotein</fullName>
    </recommendedName>
</protein>
<comment type="caution">
    <text evidence="2">The sequence shown here is derived from an EMBL/GenBank/DDBJ whole genome shotgun (WGS) entry which is preliminary data.</text>
</comment>
<name>A0ABV8JI41_9BACL</name>
<dbReference type="EMBL" id="JBHSAP010000015">
    <property type="protein sequence ID" value="MFC4077440.1"/>
    <property type="molecule type" value="Genomic_DNA"/>
</dbReference>
<evidence type="ECO:0000313" key="2">
    <source>
        <dbReference type="EMBL" id="MFC4077440.1"/>
    </source>
</evidence>